<dbReference type="Proteomes" id="UP000708208">
    <property type="component" value="Unassembled WGS sequence"/>
</dbReference>
<feature type="region of interest" description="Disordered" evidence="1">
    <location>
        <begin position="211"/>
        <end position="243"/>
    </location>
</feature>
<evidence type="ECO:0000256" key="1">
    <source>
        <dbReference type="SAM" id="MobiDB-lite"/>
    </source>
</evidence>
<feature type="compositionally biased region" description="Polar residues" evidence="1">
    <location>
        <begin position="225"/>
        <end position="238"/>
    </location>
</feature>
<sequence length="758" mass="84584">MGVFHISVTKIGDETCERMQVDVGVPNSSTSAPIELTEKLASFQVLEYKSYLLNVFKAPQILTKAEKLKHLHEREQTKVPDTKVNNDTPEALPTIQRAERSGDKILEMLHFAGECNEPKVSSRQDVNTTLTSCSGVTVAHPVSKGKEKEICPEANLMKSNGVPLRTVIINLEDWKSNQTFSFSVNTRTEAGHSDPSQVLLIPFEEGGLHGKDTIVTTGKDKPDESNPSTLASTAPSGTSERRVENVKKVYDPLKMQLLVGNSLIITIQGSRSKLYAHELNNNEDDRVVMSSTKALLEQRQFTDISENALTDDGIPLVPTKKEIVRELIRERLCSLGMDPIDCGAFLDTRDIEFISHRSLSVKLPLNTRADATTGGNIVTEPGTQLSISFEIQARYQTLLFHATNLNKIVNSAAVSVIESSIFYILPHLTLTAMGRRLNHLGPSLIDDWLEVVYTAAYQLKPSDPNQVSVLVEREMKQVTKAAELLLKSARKTLVKVRKLNETVEGKYRKANLPKLPEIKEPSNSCFPLQKTDVGYSSFLQKMGVSASSLYHNHMYISVGKYGLMLKRHLRDSWFQYDSLSYPERRIIFLGLIEHMLDTLKSVTTVIQRIQELQVDGYPANVHSHLKVVFQLAADLNNTFSLPGSMSATVLKQSRGIMQAFTRLVAVVTELYTMAKISYGKFNASYYDSDDAQRFKLKKIDQKATRVQLVIPFSFVALEGLASLKYRGENPTEDTTHKTRRGKTSDTGGVPTLDNKCLF</sequence>
<gene>
    <name evidence="2" type="ORF">AFUS01_LOCUS24676</name>
</gene>
<feature type="compositionally biased region" description="Basic and acidic residues" evidence="1">
    <location>
        <begin position="211"/>
        <end position="224"/>
    </location>
</feature>
<dbReference type="AlphaFoldDB" id="A0A8J2KJB1"/>
<comment type="caution">
    <text evidence="2">The sequence shown here is derived from an EMBL/GenBank/DDBJ whole genome shotgun (WGS) entry which is preliminary data.</text>
</comment>
<dbReference type="OrthoDB" id="10672412at2759"/>
<keyword evidence="3" id="KW-1185">Reference proteome</keyword>
<dbReference type="EMBL" id="CAJVCH010310515">
    <property type="protein sequence ID" value="CAG7786092.1"/>
    <property type="molecule type" value="Genomic_DNA"/>
</dbReference>
<reference evidence="2" key="1">
    <citation type="submission" date="2021-06" db="EMBL/GenBank/DDBJ databases">
        <authorList>
            <person name="Hodson N. C."/>
            <person name="Mongue J. A."/>
            <person name="Jaron S. K."/>
        </authorList>
    </citation>
    <scope>NUCLEOTIDE SEQUENCE</scope>
</reference>
<evidence type="ECO:0000313" key="3">
    <source>
        <dbReference type="Proteomes" id="UP000708208"/>
    </source>
</evidence>
<organism evidence="2 3">
    <name type="scientific">Allacma fusca</name>
    <dbReference type="NCBI Taxonomy" id="39272"/>
    <lineage>
        <taxon>Eukaryota</taxon>
        <taxon>Metazoa</taxon>
        <taxon>Ecdysozoa</taxon>
        <taxon>Arthropoda</taxon>
        <taxon>Hexapoda</taxon>
        <taxon>Collembola</taxon>
        <taxon>Symphypleona</taxon>
        <taxon>Sminthuridae</taxon>
        <taxon>Allacma</taxon>
    </lineage>
</organism>
<feature type="region of interest" description="Disordered" evidence="1">
    <location>
        <begin position="727"/>
        <end position="753"/>
    </location>
</feature>
<name>A0A8J2KJB1_9HEXA</name>
<feature type="compositionally biased region" description="Basic and acidic residues" evidence="1">
    <location>
        <begin position="727"/>
        <end position="736"/>
    </location>
</feature>
<accession>A0A8J2KJB1</accession>
<protein>
    <submittedName>
        <fullName evidence="2">Uncharacterized protein</fullName>
    </submittedName>
</protein>
<proteinExistence type="predicted"/>
<evidence type="ECO:0000313" key="2">
    <source>
        <dbReference type="EMBL" id="CAG7786092.1"/>
    </source>
</evidence>